<feature type="compositionally biased region" description="Basic and acidic residues" evidence="1">
    <location>
        <begin position="60"/>
        <end position="79"/>
    </location>
</feature>
<sequence>MTSMGEKFNSRMDSEEKPAGSEMVSELPEPEVETEDVKAGMLRAAPTRNRFGKTSKAKKHEQTSKEASEENCDEKKDQK</sequence>
<keyword evidence="3" id="KW-1185">Reference proteome</keyword>
<proteinExistence type="predicted"/>
<evidence type="ECO:0000313" key="2">
    <source>
        <dbReference type="EMBL" id="GIY38677.1"/>
    </source>
</evidence>
<dbReference type="Proteomes" id="UP001054945">
    <property type="component" value="Unassembled WGS sequence"/>
</dbReference>
<organism evidence="2 3">
    <name type="scientific">Caerostris extrusa</name>
    <name type="common">Bark spider</name>
    <name type="synonym">Caerostris bankana</name>
    <dbReference type="NCBI Taxonomy" id="172846"/>
    <lineage>
        <taxon>Eukaryota</taxon>
        <taxon>Metazoa</taxon>
        <taxon>Ecdysozoa</taxon>
        <taxon>Arthropoda</taxon>
        <taxon>Chelicerata</taxon>
        <taxon>Arachnida</taxon>
        <taxon>Araneae</taxon>
        <taxon>Araneomorphae</taxon>
        <taxon>Entelegynae</taxon>
        <taxon>Araneoidea</taxon>
        <taxon>Araneidae</taxon>
        <taxon>Caerostris</taxon>
    </lineage>
</organism>
<accession>A0AAV4SZ50</accession>
<name>A0AAV4SZ50_CAEEX</name>
<protein>
    <submittedName>
        <fullName evidence="2">Uncharacterized protein</fullName>
    </submittedName>
</protein>
<feature type="compositionally biased region" description="Basic and acidic residues" evidence="1">
    <location>
        <begin position="8"/>
        <end position="19"/>
    </location>
</feature>
<gene>
    <name evidence="2" type="ORF">CEXT_510491</name>
</gene>
<evidence type="ECO:0000256" key="1">
    <source>
        <dbReference type="SAM" id="MobiDB-lite"/>
    </source>
</evidence>
<comment type="caution">
    <text evidence="2">The sequence shown here is derived from an EMBL/GenBank/DDBJ whole genome shotgun (WGS) entry which is preliminary data.</text>
</comment>
<feature type="region of interest" description="Disordered" evidence="1">
    <location>
        <begin position="1"/>
        <end position="79"/>
    </location>
</feature>
<dbReference type="EMBL" id="BPLR01010345">
    <property type="protein sequence ID" value="GIY38677.1"/>
    <property type="molecule type" value="Genomic_DNA"/>
</dbReference>
<reference evidence="2 3" key="1">
    <citation type="submission" date="2021-06" db="EMBL/GenBank/DDBJ databases">
        <title>Caerostris extrusa draft genome.</title>
        <authorList>
            <person name="Kono N."/>
            <person name="Arakawa K."/>
        </authorList>
    </citation>
    <scope>NUCLEOTIDE SEQUENCE [LARGE SCALE GENOMIC DNA]</scope>
</reference>
<evidence type="ECO:0000313" key="3">
    <source>
        <dbReference type="Proteomes" id="UP001054945"/>
    </source>
</evidence>
<feature type="compositionally biased region" description="Basic residues" evidence="1">
    <location>
        <begin position="50"/>
        <end position="59"/>
    </location>
</feature>
<dbReference type="AlphaFoldDB" id="A0AAV4SZ50"/>